<keyword evidence="2" id="KW-1185">Reference proteome</keyword>
<dbReference type="EMBL" id="JASBWV010000001">
    <property type="protein sequence ID" value="KAJ9128252.1"/>
    <property type="molecule type" value="Genomic_DNA"/>
</dbReference>
<accession>A0ACC2XYC4</accession>
<dbReference type="Proteomes" id="UP001234202">
    <property type="component" value="Unassembled WGS sequence"/>
</dbReference>
<reference evidence="1" key="1">
    <citation type="submission" date="2023-04" db="EMBL/GenBank/DDBJ databases">
        <title>Draft Genome sequencing of Naganishia species isolated from polar environments using Oxford Nanopore Technology.</title>
        <authorList>
            <person name="Leo P."/>
            <person name="Venkateswaran K."/>
        </authorList>
    </citation>
    <scope>NUCLEOTIDE SEQUENCE</scope>
    <source>
        <strain evidence="1">DBVPG 5303</strain>
    </source>
</reference>
<proteinExistence type="predicted"/>
<gene>
    <name evidence="1" type="ORF">QFC24_000545</name>
</gene>
<evidence type="ECO:0000313" key="2">
    <source>
        <dbReference type="Proteomes" id="UP001234202"/>
    </source>
</evidence>
<name>A0ACC2XYC4_9TREE</name>
<evidence type="ECO:0000313" key="1">
    <source>
        <dbReference type="EMBL" id="KAJ9128252.1"/>
    </source>
</evidence>
<organism evidence="1 2">
    <name type="scientific">Naganishia onofrii</name>
    <dbReference type="NCBI Taxonomy" id="1851511"/>
    <lineage>
        <taxon>Eukaryota</taxon>
        <taxon>Fungi</taxon>
        <taxon>Dikarya</taxon>
        <taxon>Basidiomycota</taxon>
        <taxon>Agaricomycotina</taxon>
        <taxon>Tremellomycetes</taxon>
        <taxon>Filobasidiales</taxon>
        <taxon>Filobasidiaceae</taxon>
        <taxon>Naganishia</taxon>
    </lineage>
</organism>
<feature type="non-terminal residue" evidence="1">
    <location>
        <position position="1"/>
    </location>
</feature>
<comment type="caution">
    <text evidence="1">The sequence shown here is derived from an EMBL/GenBank/DDBJ whole genome shotgun (WGS) entry which is preliminary data.</text>
</comment>
<sequence length="456" mass="51519">VYASLEKMTVSPNVDARMATKDLVKRSPNTERKRRNRQVRVELSVNGTPRLTPDHPTSWKTSSLYTFSPLSGLIIEHEVETIRPLPGEGVAEWLSHRLWGFRANTGEGLNPVPAHARMGDATPLKDRLARLSTLGQQKRTKKSDFAPLDRLLQNSELDLETAADELRWMREATTEKALSQDAKEELLQEMIELRADGKPLQYILARNTGDTEFGPIQLLCRPPTLIPRPETAFVFERFAKLLASQSDASTEYKLLDLYTGSAPIPLLMRYLLVDNWRTYGVDSSEAAVALARDNVDSITQRHEDQKPPTEVWRADTMKDDFPEETVQKMVGKCHILTANPPYIPYEQYIDLPYGVRAFEDINALLGDGTTLAPLEERKGDGLTHYRRIASLLPKLLVPRYRIKDSGLKDVPRVALEIGFDQGEAVQDILKAGSGVVTRTECWKDQYDQDRLVVGWL</sequence>
<protein>
    <submittedName>
        <fullName evidence="1">Uncharacterized protein</fullName>
    </submittedName>
</protein>